<organism evidence="2 3">
    <name type="scientific">Shimia thalassica</name>
    <dbReference type="NCBI Taxonomy" id="1715693"/>
    <lineage>
        <taxon>Bacteria</taxon>
        <taxon>Pseudomonadati</taxon>
        <taxon>Pseudomonadota</taxon>
        <taxon>Alphaproteobacteria</taxon>
        <taxon>Rhodobacterales</taxon>
        <taxon>Roseobacteraceae</taxon>
    </lineage>
</organism>
<proteinExistence type="predicted"/>
<dbReference type="RefSeq" id="WP_058309723.1">
    <property type="nucleotide sequence ID" value="NZ_CYTW01000001.1"/>
</dbReference>
<protein>
    <submittedName>
        <fullName evidence="2">Uncharacterized protein</fullName>
    </submittedName>
</protein>
<dbReference type="EMBL" id="CYTW01000001">
    <property type="protein sequence ID" value="CUJ85383.1"/>
    <property type="molecule type" value="Genomic_DNA"/>
</dbReference>
<feature type="compositionally biased region" description="Basic and acidic residues" evidence="1">
    <location>
        <begin position="12"/>
        <end position="32"/>
    </location>
</feature>
<dbReference type="Proteomes" id="UP000051870">
    <property type="component" value="Unassembled WGS sequence"/>
</dbReference>
<sequence>MATKAELEAELAELKKQLDQRPEKQAEPEEKVPSTQTEDAPPAEAPIDWDKEISEVMTHLEEFPHKQPLLLAFGAFAIGYMIGRSK</sequence>
<accession>A0A0P1IB33</accession>
<reference evidence="3" key="1">
    <citation type="submission" date="2015-09" db="EMBL/GenBank/DDBJ databases">
        <authorList>
            <person name="Rodrigo-Torres Lidia"/>
            <person name="Arahal R.David."/>
        </authorList>
    </citation>
    <scope>NUCLEOTIDE SEQUENCE [LARGE SCALE GENOMIC DNA]</scope>
    <source>
        <strain evidence="3">CECT 7735</strain>
    </source>
</reference>
<evidence type="ECO:0000313" key="2">
    <source>
        <dbReference type="EMBL" id="CUJ85383.1"/>
    </source>
</evidence>
<name>A0A0P1IB33_9RHOB</name>
<dbReference type="AlphaFoldDB" id="A0A0P1IB33"/>
<evidence type="ECO:0000256" key="1">
    <source>
        <dbReference type="SAM" id="MobiDB-lite"/>
    </source>
</evidence>
<keyword evidence="3" id="KW-1185">Reference proteome</keyword>
<dbReference type="STRING" id="1715693.PH7735_00487"/>
<evidence type="ECO:0000313" key="3">
    <source>
        <dbReference type="Proteomes" id="UP000051870"/>
    </source>
</evidence>
<dbReference type="GeneID" id="83879568"/>
<gene>
    <name evidence="2" type="ORF">PH7735_00487</name>
</gene>
<feature type="region of interest" description="Disordered" evidence="1">
    <location>
        <begin position="1"/>
        <end position="45"/>
    </location>
</feature>